<evidence type="ECO:0000256" key="9">
    <source>
        <dbReference type="RuleBase" id="RU003567"/>
    </source>
</evidence>
<evidence type="ECO:0000256" key="3">
    <source>
        <dbReference type="ARBA" id="ARBA00022670"/>
    </source>
</evidence>
<name>A0A6M3Z118_9ROSI</name>
<dbReference type="InterPro" id="IPR029045">
    <property type="entry name" value="ClpP/crotonase-like_dom_sf"/>
</dbReference>
<geneLocation type="plastid" evidence="10"/>
<dbReference type="InterPro" id="IPR033135">
    <property type="entry name" value="ClpP_His_AS"/>
</dbReference>
<dbReference type="PANTHER" id="PTHR10381">
    <property type="entry name" value="ATP-DEPENDENT CLP PROTEASE PROTEOLYTIC SUBUNIT"/>
    <property type="match status" value="1"/>
</dbReference>
<comment type="subcellular location">
    <subcellularLocation>
        <location evidence="7">Cytoplasm</location>
    </subcellularLocation>
</comment>
<dbReference type="GO" id="GO:0051117">
    <property type="term" value="F:ATPase binding"/>
    <property type="evidence" value="ECO:0007669"/>
    <property type="project" value="TreeGrafter"/>
</dbReference>
<protein>
    <recommendedName>
        <fullName evidence="7 9">ATP-dependent Clp protease proteolytic subunit</fullName>
        <ecNumber evidence="7">3.4.21.92</ecNumber>
    </recommendedName>
    <alternativeName>
        <fullName evidence="7">Endopeptidase Clp</fullName>
    </alternativeName>
</protein>
<evidence type="ECO:0000256" key="6">
    <source>
        <dbReference type="ARBA" id="ARBA00034021"/>
    </source>
</evidence>
<comment type="catalytic activity">
    <reaction evidence="6 7 8">
        <text>Hydrolysis of proteins to small peptides in the presence of ATP and magnesium. alpha-casein is the usual test substrate. In the absence of ATP, only oligopeptides shorter than five residues are hydrolyzed (such as succinyl-Leu-Tyr-|-NHMec, and Leu-Tyr-Leu-|-Tyr-Trp, in which cleavage of the -Tyr-|-Leu- and -Tyr-|-Trp bonds also occurs).</text>
        <dbReference type="EC" id="3.4.21.92"/>
    </reaction>
</comment>
<evidence type="ECO:0000256" key="8">
    <source>
        <dbReference type="PROSITE-ProRule" id="PRU10086"/>
    </source>
</evidence>
<evidence type="ECO:0000256" key="1">
    <source>
        <dbReference type="ARBA" id="ARBA00007039"/>
    </source>
</evidence>
<dbReference type="PANTHER" id="PTHR10381:SF15">
    <property type="entry name" value="CHLOROPLASTIC ATP-DEPENDENT CLP PROTEASE PROTEOLYTIC SUBUNIT 1"/>
    <property type="match status" value="1"/>
</dbReference>
<dbReference type="EMBL" id="MN399961">
    <property type="protein sequence ID" value="QJI81247.1"/>
    <property type="molecule type" value="Genomic_DNA"/>
</dbReference>
<reference evidence="11" key="2">
    <citation type="journal article" date="2020" name="Sci. Rep.">
        <title>Plastome Structural Conservation and Evolution in the Clusioid Clade of Malpighiales.</title>
        <authorList>
            <person name="Jin D.-M."/>
            <person name="Jin J.-J."/>
            <person name="Yi T.-S."/>
        </authorList>
    </citation>
    <scope>NUCLEOTIDE SEQUENCE</scope>
</reference>
<dbReference type="SUPFAM" id="SSF52096">
    <property type="entry name" value="ClpP/crotonase"/>
    <property type="match status" value="1"/>
</dbReference>
<evidence type="ECO:0000313" key="11">
    <source>
        <dbReference type="EMBL" id="QKJ81834.1"/>
    </source>
</evidence>
<dbReference type="GO" id="GO:0009368">
    <property type="term" value="C:endopeptidase Clp complex"/>
    <property type="evidence" value="ECO:0007669"/>
    <property type="project" value="TreeGrafter"/>
</dbReference>
<dbReference type="GO" id="GO:0004252">
    <property type="term" value="F:serine-type endopeptidase activity"/>
    <property type="evidence" value="ECO:0007669"/>
    <property type="project" value="UniProtKB-UniRule"/>
</dbReference>
<reference evidence="10" key="1">
    <citation type="submission" date="2019-08" db="EMBL/GenBank/DDBJ databases">
        <authorList>
            <person name="Huang J."/>
            <person name="Wang Y."/>
            <person name="Zhang Z."/>
        </authorList>
    </citation>
    <scope>NUCLEOTIDE SEQUENCE</scope>
</reference>
<dbReference type="Gene3D" id="3.90.226.10">
    <property type="entry name" value="2-enoyl-CoA Hydratase, Chain A, domain 1"/>
    <property type="match status" value="1"/>
</dbReference>
<comment type="function">
    <text evidence="7">Cleaves peptides in various proteins in a process that requires ATP hydrolysis. Has a chymotrypsin-like activity. Plays a major role in the degradation of misfolded proteins.</text>
</comment>
<dbReference type="AlphaFoldDB" id="A0A6M3Z118"/>
<feature type="active site" evidence="7 8">
    <location>
        <position position="126"/>
    </location>
</feature>
<dbReference type="CDD" id="cd07017">
    <property type="entry name" value="S14_ClpP_2"/>
    <property type="match status" value="1"/>
</dbReference>
<evidence type="ECO:0000256" key="5">
    <source>
        <dbReference type="ARBA" id="ARBA00022825"/>
    </source>
</evidence>
<keyword evidence="5 7" id="KW-0720">Serine protease</keyword>
<dbReference type="InterPro" id="IPR023562">
    <property type="entry name" value="ClpP/TepA"/>
</dbReference>
<dbReference type="GeneID" id="55762345"/>
<proteinExistence type="inferred from homology"/>
<dbReference type="EMBL" id="MK995180">
    <property type="protein sequence ID" value="QKJ81834.1"/>
    <property type="molecule type" value="Genomic_DNA"/>
</dbReference>
<dbReference type="RefSeq" id="YP_009869893.1">
    <property type="nucleotide sequence ID" value="NC_049110.1"/>
</dbReference>
<dbReference type="GO" id="GO:0009532">
    <property type="term" value="C:plastid stroma"/>
    <property type="evidence" value="ECO:0007669"/>
    <property type="project" value="UniProtKB-ARBA"/>
</dbReference>
<dbReference type="InterPro" id="IPR001907">
    <property type="entry name" value="ClpP"/>
</dbReference>
<organism evidence="10">
    <name type="scientific">Cratoxylum cochinchinense</name>
    <dbReference type="NCBI Taxonomy" id="271749"/>
    <lineage>
        <taxon>Eukaryota</taxon>
        <taxon>Viridiplantae</taxon>
        <taxon>Streptophyta</taxon>
        <taxon>Embryophyta</taxon>
        <taxon>Tracheophyta</taxon>
        <taxon>Spermatophyta</taxon>
        <taxon>Magnoliopsida</taxon>
        <taxon>eudicotyledons</taxon>
        <taxon>Gunneridae</taxon>
        <taxon>Pentapetalae</taxon>
        <taxon>rosids</taxon>
        <taxon>fabids</taxon>
        <taxon>Malpighiales</taxon>
        <taxon>Hypericaceae</taxon>
        <taxon>Cratoxyleae</taxon>
        <taxon>Cratoxylum</taxon>
    </lineage>
</organism>
<dbReference type="GO" id="GO:0004176">
    <property type="term" value="F:ATP-dependent peptidase activity"/>
    <property type="evidence" value="ECO:0007669"/>
    <property type="project" value="InterPro"/>
</dbReference>
<keyword evidence="2 10" id="KW-0934">Plastid</keyword>
<dbReference type="Pfam" id="PF00574">
    <property type="entry name" value="CLP_protease"/>
    <property type="match status" value="1"/>
</dbReference>
<keyword evidence="3 7" id="KW-0645">Protease</keyword>
<keyword evidence="10" id="KW-0150">Chloroplast</keyword>
<dbReference type="PROSITE" id="PS00382">
    <property type="entry name" value="CLP_PROTEASE_HIS"/>
    <property type="match status" value="1"/>
</dbReference>
<accession>A0A6M3Z118</accession>
<evidence type="ECO:0000313" key="10">
    <source>
        <dbReference type="EMBL" id="QJI81247.1"/>
    </source>
</evidence>
<feature type="active site" description="Nucleophile" evidence="7">
    <location>
        <position position="101"/>
    </location>
</feature>
<comment type="similarity">
    <text evidence="1 7 9">Belongs to the peptidase S14 family.</text>
</comment>
<evidence type="ECO:0000256" key="2">
    <source>
        <dbReference type="ARBA" id="ARBA00022640"/>
    </source>
</evidence>
<sequence>MPIGVPKVPFEDSEDDFLYEEERDNCLYSERILFLNRKINNELTTNIISLLLYLSGEDDDEDVTMFINSPGGFLQPGLSIYDTMQSLPLEIRTVGLGMVASTASLILAGGETEKRYAFPHARIMIHQPAGGSSIELPSELALDADELLALRERVLMEYAYQTGKDPEIISRDMERDHFMSAQEAKDYGIIDRILTKNREDGNYR</sequence>
<keyword evidence="4 7" id="KW-0378">Hydrolase</keyword>
<evidence type="ECO:0000256" key="7">
    <source>
        <dbReference type="HAMAP-Rule" id="MF_00444"/>
    </source>
</evidence>
<keyword evidence="7" id="KW-0963">Cytoplasm</keyword>
<dbReference type="EC" id="3.4.21.92" evidence="7"/>
<gene>
    <name evidence="7 10" type="primary">clpP</name>
</gene>
<dbReference type="HAMAP" id="MF_00444">
    <property type="entry name" value="ClpP"/>
    <property type="match status" value="1"/>
</dbReference>
<dbReference type="PRINTS" id="PR00127">
    <property type="entry name" value="CLPPROTEASEP"/>
</dbReference>
<dbReference type="GO" id="GO:0006515">
    <property type="term" value="P:protein quality control for misfolded or incompletely synthesized proteins"/>
    <property type="evidence" value="ECO:0007669"/>
    <property type="project" value="TreeGrafter"/>
</dbReference>
<comment type="subunit">
    <text evidence="7">Component of the chloroplastic Clp protease core complex.</text>
</comment>
<evidence type="ECO:0000256" key="4">
    <source>
        <dbReference type="ARBA" id="ARBA00022801"/>
    </source>
</evidence>